<dbReference type="EMBL" id="JAWDJX010000022">
    <property type="protein sequence ID" value="KAK3052164.1"/>
    <property type="molecule type" value="Genomic_DNA"/>
</dbReference>
<proteinExistence type="predicted"/>
<dbReference type="Proteomes" id="UP001271007">
    <property type="component" value="Unassembled WGS sequence"/>
</dbReference>
<protein>
    <recommendedName>
        <fullName evidence="4">HIT-type domain-containing protein</fullName>
    </recommendedName>
</protein>
<name>A0AAJ0G8D5_9PEZI</name>
<organism evidence="2 3">
    <name type="scientific">Extremus antarcticus</name>
    <dbReference type="NCBI Taxonomy" id="702011"/>
    <lineage>
        <taxon>Eukaryota</taxon>
        <taxon>Fungi</taxon>
        <taxon>Dikarya</taxon>
        <taxon>Ascomycota</taxon>
        <taxon>Pezizomycotina</taxon>
        <taxon>Dothideomycetes</taxon>
        <taxon>Dothideomycetidae</taxon>
        <taxon>Mycosphaerellales</taxon>
        <taxon>Extremaceae</taxon>
        <taxon>Extremus</taxon>
    </lineage>
</organism>
<gene>
    <name evidence="2" type="ORF">LTR09_006756</name>
</gene>
<feature type="region of interest" description="Disordered" evidence="1">
    <location>
        <begin position="88"/>
        <end position="154"/>
    </location>
</feature>
<evidence type="ECO:0000256" key="1">
    <source>
        <dbReference type="SAM" id="MobiDB-lite"/>
    </source>
</evidence>
<feature type="region of interest" description="Disordered" evidence="1">
    <location>
        <begin position="19"/>
        <end position="58"/>
    </location>
</feature>
<sequence length="194" mass="21462">MPPICGVCHEQESNCSIGCYKPHKAKHESEAPTDQPPPPPAKDRPGTTQRVPKVDLTGFENDKDFQRLLSRFPLLKAQLQVTYALTLEPGPEDSRSWNRGTLPGFEQPSRGHQGRGRGRGFRGGRWGTARGGRDVAIPNERQHGNWTQAKGDKEALDVMKKMRESSGDDGEAGEVMREFVQLCQIKFAPSGEQG</sequence>
<evidence type="ECO:0008006" key="4">
    <source>
        <dbReference type="Google" id="ProtNLM"/>
    </source>
</evidence>
<reference evidence="2" key="1">
    <citation type="submission" date="2023-04" db="EMBL/GenBank/DDBJ databases">
        <title>Black Yeasts Isolated from many extreme environments.</title>
        <authorList>
            <person name="Coleine C."/>
            <person name="Stajich J.E."/>
            <person name="Selbmann L."/>
        </authorList>
    </citation>
    <scope>NUCLEOTIDE SEQUENCE</scope>
    <source>
        <strain evidence="2">CCFEE 5312</strain>
    </source>
</reference>
<evidence type="ECO:0000313" key="3">
    <source>
        <dbReference type="Proteomes" id="UP001271007"/>
    </source>
</evidence>
<accession>A0AAJ0G8D5</accession>
<comment type="caution">
    <text evidence="2">The sequence shown here is derived from an EMBL/GenBank/DDBJ whole genome shotgun (WGS) entry which is preliminary data.</text>
</comment>
<dbReference type="AlphaFoldDB" id="A0AAJ0G8D5"/>
<feature type="compositionally biased region" description="Basic residues" evidence="1">
    <location>
        <begin position="112"/>
        <end position="122"/>
    </location>
</feature>
<evidence type="ECO:0000313" key="2">
    <source>
        <dbReference type="EMBL" id="KAK3052164.1"/>
    </source>
</evidence>
<keyword evidence="3" id="KW-1185">Reference proteome</keyword>